<dbReference type="PROSITE" id="PS51199">
    <property type="entry name" value="SF4_HELICASE"/>
    <property type="match status" value="1"/>
</dbReference>
<dbReference type="Gene3D" id="3.40.50.300">
    <property type="entry name" value="P-loop containing nucleotide triphosphate hydrolases"/>
    <property type="match status" value="1"/>
</dbReference>
<keyword evidence="2 12" id="KW-0639">Primosome</keyword>
<evidence type="ECO:0000256" key="10">
    <source>
        <dbReference type="ARBA" id="ARBA00048954"/>
    </source>
</evidence>
<dbReference type="InterPro" id="IPR007692">
    <property type="entry name" value="DNA_helicase_DnaB"/>
</dbReference>
<reference evidence="14" key="1">
    <citation type="submission" date="2019-08" db="EMBL/GenBank/DDBJ databases">
        <title>Genomic characterization of a novel candidate phylum (ARYD3) from a high temperature, high salinity tertiary oil reservoir in north central Oklahoma, USA.</title>
        <authorList>
            <person name="Youssef N.H."/>
            <person name="Yadav A."/>
            <person name="Elshahed M.S."/>
        </authorList>
    </citation>
    <scope>NUCLEOTIDE SEQUENCE [LARGE SCALE GENOMIC DNA]</scope>
    <source>
        <strain evidence="14">ARYD3</strain>
    </source>
</reference>
<dbReference type="GO" id="GO:1990077">
    <property type="term" value="C:primosome complex"/>
    <property type="evidence" value="ECO:0007669"/>
    <property type="project" value="UniProtKB-UniRule"/>
</dbReference>
<proteinExistence type="inferred from homology"/>
<evidence type="ECO:0000256" key="8">
    <source>
        <dbReference type="ARBA" id="ARBA00023125"/>
    </source>
</evidence>
<dbReference type="Proteomes" id="UP000324143">
    <property type="component" value="Unassembled WGS sequence"/>
</dbReference>
<dbReference type="GO" id="GO:0005524">
    <property type="term" value="F:ATP binding"/>
    <property type="evidence" value="ECO:0007669"/>
    <property type="project" value="UniProtKB-UniRule"/>
</dbReference>
<evidence type="ECO:0000256" key="2">
    <source>
        <dbReference type="ARBA" id="ARBA00022515"/>
    </source>
</evidence>
<evidence type="ECO:0000256" key="9">
    <source>
        <dbReference type="ARBA" id="ARBA00023235"/>
    </source>
</evidence>
<dbReference type="InterPro" id="IPR016136">
    <property type="entry name" value="DNA_helicase_N/primase_C"/>
</dbReference>
<keyword evidence="4 12" id="KW-0547">Nucleotide-binding</keyword>
<keyword evidence="9" id="KW-0413">Isomerase</keyword>
<evidence type="ECO:0000256" key="4">
    <source>
        <dbReference type="ARBA" id="ARBA00022741"/>
    </source>
</evidence>
<dbReference type="InterPro" id="IPR007693">
    <property type="entry name" value="DNA_helicase_DnaB-like_N"/>
</dbReference>
<dbReference type="GO" id="GO:0016887">
    <property type="term" value="F:ATP hydrolysis activity"/>
    <property type="evidence" value="ECO:0007669"/>
    <property type="project" value="RHEA"/>
</dbReference>
<dbReference type="GO" id="GO:0043139">
    <property type="term" value="F:5'-3' DNA helicase activity"/>
    <property type="evidence" value="ECO:0007669"/>
    <property type="project" value="UniProtKB-EC"/>
</dbReference>
<feature type="domain" description="SF4 helicase" evidence="13">
    <location>
        <begin position="201"/>
        <end position="465"/>
    </location>
</feature>
<dbReference type="Pfam" id="PF03796">
    <property type="entry name" value="DnaB_C"/>
    <property type="match status" value="1"/>
</dbReference>
<dbReference type="Pfam" id="PF00772">
    <property type="entry name" value="DnaB"/>
    <property type="match status" value="1"/>
</dbReference>
<gene>
    <name evidence="14" type="primary">dnaB</name>
    <name evidence="14" type="ORF">FXF47_00800</name>
</gene>
<dbReference type="GO" id="GO:0003677">
    <property type="term" value="F:DNA binding"/>
    <property type="evidence" value="ECO:0007669"/>
    <property type="project" value="UniProtKB-UniRule"/>
</dbReference>
<dbReference type="SUPFAM" id="SSF52540">
    <property type="entry name" value="P-loop containing nucleoside triphosphate hydrolases"/>
    <property type="match status" value="1"/>
</dbReference>
<comment type="catalytic activity">
    <reaction evidence="10 12">
        <text>ATP + H2O = ADP + phosphate + H(+)</text>
        <dbReference type="Rhea" id="RHEA:13065"/>
        <dbReference type="ChEBI" id="CHEBI:15377"/>
        <dbReference type="ChEBI" id="CHEBI:15378"/>
        <dbReference type="ChEBI" id="CHEBI:30616"/>
        <dbReference type="ChEBI" id="CHEBI:43474"/>
        <dbReference type="ChEBI" id="CHEBI:456216"/>
        <dbReference type="EC" id="5.6.2.3"/>
    </reaction>
</comment>
<keyword evidence="7 12" id="KW-0067">ATP-binding</keyword>
<dbReference type="AlphaFoldDB" id="A0A5D0MEN9"/>
<dbReference type="SUPFAM" id="SSF48024">
    <property type="entry name" value="N-terminal domain of DnaB helicase"/>
    <property type="match status" value="1"/>
</dbReference>
<dbReference type="Gene3D" id="1.10.860.10">
    <property type="entry name" value="DNAb Helicase, Chain A"/>
    <property type="match status" value="1"/>
</dbReference>
<evidence type="ECO:0000313" key="15">
    <source>
        <dbReference type="Proteomes" id="UP000324143"/>
    </source>
</evidence>
<organism evidence="14 15">
    <name type="scientific">Candidatus Mcinerneyibacterium aminivorans</name>
    <dbReference type="NCBI Taxonomy" id="2703815"/>
    <lineage>
        <taxon>Bacteria</taxon>
        <taxon>Candidatus Macinerneyibacteriota</taxon>
        <taxon>Candidatus Mcinerneyibacteria</taxon>
        <taxon>Candidatus Mcinerneyibacteriales</taxon>
        <taxon>Candidatus Mcinerneyibacteriaceae</taxon>
        <taxon>Candidatus Mcinerneyibacterium</taxon>
    </lineage>
</organism>
<dbReference type="NCBIfam" id="TIGR00665">
    <property type="entry name" value="DnaB"/>
    <property type="match status" value="1"/>
</dbReference>
<evidence type="ECO:0000256" key="11">
    <source>
        <dbReference type="NCBIfam" id="TIGR00665"/>
    </source>
</evidence>
<dbReference type="PANTHER" id="PTHR30153">
    <property type="entry name" value="REPLICATIVE DNA HELICASE DNAB"/>
    <property type="match status" value="1"/>
</dbReference>
<dbReference type="InterPro" id="IPR027417">
    <property type="entry name" value="P-loop_NTPase"/>
</dbReference>
<accession>A0A5D0MEN9</accession>
<dbReference type="EMBL" id="VSIX01000004">
    <property type="protein sequence ID" value="TYB32154.1"/>
    <property type="molecule type" value="Genomic_DNA"/>
</dbReference>
<dbReference type="CDD" id="cd00984">
    <property type="entry name" value="DnaB_C"/>
    <property type="match status" value="1"/>
</dbReference>
<comment type="caution">
    <text evidence="14">The sequence shown here is derived from an EMBL/GenBank/DDBJ whole genome shotgun (WGS) entry which is preliminary data.</text>
</comment>
<dbReference type="InterPro" id="IPR007694">
    <property type="entry name" value="DNA_helicase_DnaB-like_C"/>
</dbReference>
<dbReference type="GO" id="GO:0005829">
    <property type="term" value="C:cytosol"/>
    <property type="evidence" value="ECO:0007669"/>
    <property type="project" value="TreeGrafter"/>
</dbReference>
<comment type="function">
    <text evidence="12">The main replicative DNA helicase, it participates in initiation and elongation during chromosome replication. Travels ahead of the DNA replisome, separating dsDNA into templates for DNA synthesis. A processive ATP-dependent 5'-3' DNA helicase it has DNA-dependent ATPase activity.</text>
</comment>
<keyword evidence="5 12" id="KW-0378">Hydrolase</keyword>
<keyword evidence="3 12" id="KW-0235">DNA replication</keyword>
<protein>
    <recommendedName>
        <fullName evidence="11 12">Replicative DNA helicase</fullName>
        <ecNumber evidence="11 12">5.6.2.3</ecNumber>
    </recommendedName>
</protein>
<sequence>MSEYYSKSQLSQIELYDLEAESALLGALFINNEKIPHVLDELRENIYIFKLREHQVIYYAIVELFKDKTRGVDSIVVKDFLNKCKKTPEGRKLDKDKTLLDLAGGNDYIQQIQMNASTLINYDEYIKIIRNKYILRKLLKVLNEVYDETISNMHDVDYILENAEKRIFDIVQEKKVKRSYSNLKQIVDKQIEHIEKIKETGGAHTDYITTGYKLLDQKTGGFKPGQLIILAARPAMGKTAFSLNIARNVAKDLDKGVAFFSLEMAEEEIAQRFLFMESEIKGHDAMQGYLSSDEFDKLYEAGSNLVGLPIVIDDTAGLTPIQMKAKLRRIISREEIDVVVVDYLQLMNTNENFNNMNAKITVISRYLKEIAKEFNVPVIALSQLSRKTEQRQNKRPKLSDLRESGAIEQDADMVLFLFREGYYNKKKDETETEIIISKNRNGPTGIVKLTFFLEYGKFESMSLRKRK</sequence>
<dbReference type="GO" id="GO:0006269">
    <property type="term" value="P:DNA replication, synthesis of primer"/>
    <property type="evidence" value="ECO:0007669"/>
    <property type="project" value="UniProtKB-UniRule"/>
</dbReference>
<comment type="similarity">
    <text evidence="1 12">Belongs to the helicase family. DnaB subfamily.</text>
</comment>
<evidence type="ECO:0000256" key="12">
    <source>
        <dbReference type="RuleBase" id="RU362085"/>
    </source>
</evidence>
<name>A0A5D0MEN9_9BACT</name>
<dbReference type="EC" id="5.6.2.3" evidence="11 12"/>
<evidence type="ECO:0000256" key="7">
    <source>
        <dbReference type="ARBA" id="ARBA00022840"/>
    </source>
</evidence>
<evidence type="ECO:0000313" key="14">
    <source>
        <dbReference type="EMBL" id="TYB32154.1"/>
    </source>
</evidence>
<dbReference type="InterPro" id="IPR036185">
    <property type="entry name" value="DNA_heli_DnaB-like_N_sf"/>
</dbReference>
<keyword evidence="6 12" id="KW-0347">Helicase</keyword>
<keyword evidence="8 12" id="KW-0238">DNA-binding</keyword>
<evidence type="ECO:0000256" key="3">
    <source>
        <dbReference type="ARBA" id="ARBA00022705"/>
    </source>
</evidence>
<evidence type="ECO:0000256" key="5">
    <source>
        <dbReference type="ARBA" id="ARBA00022801"/>
    </source>
</evidence>
<evidence type="ECO:0000256" key="1">
    <source>
        <dbReference type="ARBA" id="ARBA00008428"/>
    </source>
</evidence>
<evidence type="ECO:0000259" key="13">
    <source>
        <dbReference type="PROSITE" id="PS51199"/>
    </source>
</evidence>
<keyword evidence="15" id="KW-1185">Reference proteome</keyword>
<dbReference type="PANTHER" id="PTHR30153:SF2">
    <property type="entry name" value="REPLICATIVE DNA HELICASE"/>
    <property type="match status" value="1"/>
</dbReference>
<evidence type="ECO:0000256" key="6">
    <source>
        <dbReference type="ARBA" id="ARBA00022806"/>
    </source>
</evidence>